<dbReference type="Gene3D" id="1.20.58.220">
    <property type="entry name" value="Phosphate transport system protein phou homolog 2, domain 2"/>
    <property type="match status" value="1"/>
</dbReference>
<dbReference type="GO" id="GO:0030643">
    <property type="term" value="P:intracellular phosphate ion homeostasis"/>
    <property type="evidence" value="ECO:0007669"/>
    <property type="project" value="InterPro"/>
</dbReference>
<evidence type="ECO:0000313" key="8">
    <source>
        <dbReference type="EMBL" id="TPG25628.1"/>
    </source>
</evidence>
<evidence type="ECO:0000256" key="3">
    <source>
        <dbReference type="ARBA" id="ARBA00011738"/>
    </source>
</evidence>
<feature type="domain" description="PhoU" evidence="7">
    <location>
        <begin position="19"/>
        <end position="103"/>
    </location>
</feature>
<keyword evidence="4" id="KW-0813">Transport</keyword>
<sequence>MRADFQHQLDSLRADTGGMCELAGDAMENATRGLLGADAEVARYVLTDVQRLKFLHHDVERRTLAILARQAPVAGDLRTVVSAIHIAANANRMGGLASHIAKLTLRRHPESVMPRELNDTFARMGRIAAMLAENCHVILTTGDCARAQQVQHDDHTMEAIHQELFRAVTDPAWGHGPSVASDVVLLGRFYGRFADHADEIARRMIFQTSGDPVRRRRAG</sequence>
<dbReference type="Pfam" id="PF01895">
    <property type="entry name" value="PhoU"/>
    <property type="match status" value="2"/>
</dbReference>
<dbReference type="GO" id="GO:0005737">
    <property type="term" value="C:cytoplasm"/>
    <property type="evidence" value="ECO:0007669"/>
    <property type="project" value="UniProtKB-SubCell"/>
</dbReference>
<name>A0A502DJZ5_9MYCO</name>
<dbReference type="PANTHER" id="PTHR42930">
    <property type="entry name" value="PHOSPHATE-SPECIFIC TRANSPORT SYSTEM ACCESSORY PROTEIN PHOU"/>
    <property type="match status" value="1"/>
</dbReference>
<keyword evidence="5" id="KW-0963">Cytoplasm</keyword>
<evidence type="ECO:0000313" key="9">
    <source>
        <dbReference type="Proteomes" id="UP000320095"/>
    </source>
</evidence>
<keyword evidence="9" id="KW-1185">Reference proteome</keyword>
<accession>A0A502DJZ5</accession>
<dbReference type="SUPFAM" id="SSF109755">
    <property type="entry name" value="PhoU-like"/>
    <property type="match status" value="1"/>
</dbReference>
<evidence type="ECO:0000256" key="1">
    <source>
        <dbReference type="ARBA" id="ARBA00004496"/>
    </source>
</evidence>
<comment type="subcellular location">
    <subcellularLocation>
        <location evidence="1">Cytoplasm</location>
    </subcellularLocation>
</comment>
<evidence type="ECO:0000256" key="2">
    <source>
        <dbReference type="ARBA" id="ARBA00008107"/>
    </source>
</evidence>
<proteinExistence type="inferred from homology"/>
<dbReference type="InterPro" id="IPR028366">
    <property type="entry name" value="PhoU"/>
</dbReference>
<comment type="similarity">
    <text evidence="2">Belongs to the PhoU family.</text>
</comment>
<dbReference type="AlphaFoldDB" id="A0A502DJZ5"/>
<dbReference type="OrthoDB" id="9814256at2"/>
<dbReference type="PANTHER" id="PTHR42930:SF3">
    <property type="entry name" value="PHOSPHATE-SPECIFIC TRANSPORT SYSTEM ACCESSORY PROTEIN PHOU"/>
    <property type="match status" value="1"/>
</dbReference>
<evidence type="ECO:0000256" key="4">
    <source>
        <dbReference type="ARBA" id="ARBA00022448"/>
    </source>
</evidence>
<dbReference type="GO" id="GO:0006817">
    <property type="term" value="P:phosphate ion transport"/>
    <property type="evidence" value="ECO:0007669"/>
    <property type="project" value="UniProtKB-KW"/>
</dbReference>
<evidence type="ECO:0000256" key="5">
    <source>
        <dbReference type="ARBA" id="ARBA00022490"/>
    </source>
</evidence>
<dbReference type="InterPro" id="IPR026022">
    <property type="entry name" value="PhoU_dom"/>
</dbReference>
<comment type="subunit">
    <text evidence="3">Homodimer.</text>
</comment>
<dbReference type="RefSeq" id="WP_140699799.1">
    <property type="nucleotide sequence ID" value="NZ_RCZG01000025.1"/>
</dbReference>
<gene>
    <name evidence="8" type="ORF">EAH80_29900</name>
</gene>
<reference evidence="8 9" key="1">
    <citation type="journal article" date="2019" name="Environ. Microbiol.">
        <title>Species interactions and distinct microbial communities in high Arctic permafrost affected cryosols are associated with the CH4 and CO2 gas fluxes.</title>
        <authorList>
            <person name="Altshuler I."/>
            <person name="Hamel J."/>
            <person name="Turney S."/>
            <person name="Magnuson E."/>
            <person name="Levesque R."/>
            <person name="Greer C."/>
            <person name="Whyte L.G."/>
        </authorList>
    </citation>
    <scope>NUCLEOTIDE SEQUENCE [LARGE SCALE GENOMIC DNA]</scope>
    <source>
        <strain evidence="8 9">S5.20</strain>
    </source>
</reference>
<evidence type="ECO:0000256" key="6">
    <source>
        <dbReference type="ARBA" id="ARBA00022592"/>
    </source>
</evidence>
<keyword evidence="6" id="KW-0592">Phosphate transport</keyword>
<dbReference type="Proteomes" id="UP000320095">
    <property type="component" value="Unassembled WGS sequence"/>
</dbReference>
<dbReference type="InterPro" id="IPR038078">
    <property type="entry name" value="PhoU-like_sf"/>
</dbReference>
<protein>
    <submittedName>
        <fullName evidence="8">Phosphate transport system regulatory protein PhoU</fullName>
    </submittedName>
</protein>
<dbReference type="FunFam" id="1.20.58.220:FF:000004">
    <property type="entry name" value="Phosphate-specific transport system accessory protein PhoU"/>
    <property type="match status" value="1"/>
</dbReference>
<organism evidence="8 9">
    <name type="scientific">Mycolicibacterium hodleri</name>
    <dbReference type="NCBI Taxonomy" id="49897"/>
    <lineage>
        <taxon>Bacteria</taxon>
        <taxon>Bacillati</taxon>
        <taxon>Actinomycetota</taxon>
        <taxon>Actinomycetes</taxon>
        <taxon>Mycobacteriales</taxon>
        <taxon>Mycobacteriaceae</taxon>
        <taxon>Mycolicibacterium</taxon>
    </lineage>
</organism>
<evidence type="ECO:0000259" key="7">
    <source>
        <dbReference type="Pfam" id="PF01895"/>
    </source>
</evidence>
<feature type="domain" description="PhoU" evidence="7">
    <location>
        <begin position="122"/>
        <end position="203"/>
    </location>
</feature>
<comment type="caution">
    <text evidence="8">The sequence shown here is derived from an EMBL/GenBank/DDBJ whole genome shotgun (WGS) entry which is preliminary data.</text>
</comment>
<dbReference type="GO" id="GO:0045936">
    <property type="term" value="P:negative regulation of phosphate metabolic process"/>
    <property type="evidence" value="ECO:0007669"/>
    <property type="project" value="InterPro"/>
</dbReference>
<dbReference type="EMBL" id="RCZG01000025">
    <property type="protein sequence ID" value="TPG25628.1"/>
    <property type="molecule type" value="Genomic_DNA"/>
</dbReference>